<feature type="transmembrane region" description="Helical" evidence="1">
    <location>
        <begin position="140"/>
        <end position="159"/>
    </location>
</feature>
<dbReference type="Pfam" id="PF07099">
    <property type="entry name" value="DUF1361"/>
    <property type="match status" value="1"/>
</dbReference>
<accession>A0ABN0NZ22</accession>
<dbReference type="RefSeq" id="WP_021687434.1">
    <property type="nucleotide sequence ID" value="NZ_KI260566.1"/>
</dbReference>
<proteinExistence type="predicted"/>
<organism evidence="2 3">
    <name type="scientific">Treponema lecithinolyticum ATCC 700332</name>
    <dbReference type="NCBI Taxonomy" id="1321815"/>
    <lineage>
        <taxon>Bacteria</taxon>
        <taxon>Pseudomonadati</taxon>
        <taxon>Spirochaetota</taxon>
        <taxon>Spirochaetia</taxon>
        <taxon>Spirochaetales</taxon>
        <taxon>Treponemataceae</taxon>
        <taxon>Treponema</taxon>
    </lineage>
</organism>
<feature type="transmembrane region" description="Helical" evidence="1">
    <location>
        <begin position="15"/>
        <end position="34"/>
    </location>
</feature>
<evidence type="ECO:0000313" key="2">
    <source>
        <dbReference type="EMBL" id="ERJ93223.1"/>
    </source>
</evidence>
<protein>
    <recommendedName>
        <fullName evidence="4">DUF1361 domain-containing protein</fullName>
    </recommendedName>
</protein>
<feature type="transmembrane region" description="Helical" evidence="1">
    <location>
        <begin position="101"/>
        <end position="128"/>
    </location>
</feature>
<name>A0ABN0NZ22_TRELE</name>
<dbReference type="Proteomes" id="UP000016649">
    <property type="component" value="Unassembled WGS sequence"/>
</dbReference>
<evidence type="ECO:0000313" key="3">
    <source>
        <dbReference type="Proteomes" id="UP000016649"/>
    </source>
</evidence>
<feature type="transmembrane region" description="Helical" evidence="1">
    <location>
        <begin position="40"/>
        <end position="62"/>
    </location>
</feature>
<dbReference type="EMBL" id="AWVH01000030">
    <property type="protein sequence ID" value="ERJ93223.1"/>
    <property type="molecule type" value="Genomic_DNA"/>
</dbReference>
<keyword evidence="3" id="KW-1185">Reference proteome</keyword>
<gene>
    <name evidence="2" type="ORF">HMPREF9193_01224</name>
</gene>
<keyword evidence="1" id="KW-1133">Transmembrane helix</keyword>
<evidence type="ECO:0000256" key="1">
    <source>
        <dbReference type="SAM" id="Phobius"/>
    </source>
</evidence>
<sequence>MLGYFKGIFKLKSTFILLYLSLFSLSLSLVRIAFTRRLMFLFLMWNLFLAFVPWLLTSFLHVRKIKNRLFFSIIIFAWIIFFPNAPYILTDLIHLGKEKSVPIWFDLILLLSYGFAGLLYGFVSLNLIEIRLKEKYKASVCNVLVCVLIYVSCFGIYIGRFLRWNSWNLFTDLDSIFIDVFARVKNPAQHFTTWAFTFLFGTLLNLMYYGFKYANENDLNTV</sequence>
<feature type="transmembrane region" description="Helical" evidence="1">
    <location>
        <begin position="69"/>
        <end position="89"/>
    </location>
</feature>
<evidence type="ECO:0008006" key="4">
    <source>
        <dbReference type="Google" id="ProtNLM"/>
    </source>
</evidence>
<reference evidence="2 3" key="1">
    <citation type="submission" date="2013-08" db="EMBL/GenBank/DDBJ databases">
        <authorList>
            <person name="Weinstock G."/>
            <person name="Sodergren E."/>
            <person name="Wylie T."/>
            <person name="Fulton L."/>
            <person name="Fulton R."/>
            <person name="Fronick C."/>
            <person name="O'Laughlin M."/>
            <person name="Godfrey J."/>
            <person name="Miner T."/>
            <person name="Herter B."/>
            <person name="Appelbaum E."/>
            <person name="Cordes M."/>
            <person name="Lek S."/>
            <person name="Wollam A."/>
            <person name="Pepin K.H."/>
            <person name="Palsikar V.B."/>
            <person name="Mitreva M."/>
            <person name="Wilson R.K."/>
        </authorList>
    </citation>
    <scope>NUCLEOTIDE SEQUENCE [LARGE SCALE GENOMIC DNA]</scope>
    <source>
        <strain evidence="2 3">ATCC 700332</strain>
    </source>
</reference>
<comment type="caution">
    <text evidence="2">The sequence shown here is derived from an EMBL/GenBank/DDBJ whole genome shotgun (WGS) entry which is preliminary data.</text>
</comment>
<feature type="transmembrane region" description="Helical" evidence="1">
    <location>
        <begin position="191"/>
        <end position="211"/>
    </location>
</feature>
<keyword evidence="1" id="KW-0472">Membrane</keyword>
<dbReference type="InterPro" id="IPR009793">
    <property type="entry name" value="DUF1361"/>
</dbReference>
<keyword evidence="1" id="KW-0812">Transmembrane</keyword>